<comment type="caution">
    <text evidence="2">The sequence shown here is derived from an EMBL/GenBank/DDBJ whole genome shotgun (WGS) entry which is preliminary data.</text>
</comment>
<name>A0A9X1VSW9_9BURK</name>
<sequence>MRHLLLILMIALLPLRGLVGDAMAVEMLSAPGHAMETIAEDDHATRTSGHSDHENQALTDAACAGHAQASDDAASPLSAHADCGTCAACQICHTVALAVVDAAAAAAALPQMPPPVGGERFSSNTPSPGFKPPIS</sequence>
<gene>
    <name evidence="2" type="ORF">MMF98_03895</name>
</gene>
<organism evidence="2 3">
    <name type="scientific">Variovorax terrae</name>
    <dbReference type="NCBI Taxonomy" id="2923278"/>
    <lineage>
        <taxon>Bacteria</taxon>
        <taxon>Pseudomonadati</taxon>
        <taxon>Pseudomonadota</taxon>
        <taxon>Betaproteobacteria</taxon>
        <taxon>Burkholderiales</taxon>
        <taxon>Comamonadaceae</taxon>
        <taxon>Variovorax</taxon>
    </lineage>
</organism>
<reference evidence="2" key="1">
    <citation type="submission" date="2022-03" db="EMBL/GenBank/DDBJ databases">
        <authorList>
            <person name="Woo C.Y."/>
        </authorList>
    </citation>
    <scope>NUCLEOTIDE SEQUENCE</scope>
    <source>
        <strain evidence="2">CYS-02</strain>
    </source>
</reference>
<dbReference type="EMBL" id="JALGBI010000001">
    <property type="protein sequence ID" value="MCJ0762345.1"/>
    <property type="molecule type" value="Genomic_DNA"/>
</dbReference>
<dbReference type="Proteomes" id="UP001139447">
    <property type="component" value="Unassembled WGS sequence"/>
</dbReference>
<evidence type="ECO:0000313" key="3">
    <source>
        <dbReference type="Proteomes" id="UP001139447"/>
    </source>
</evidence>
<feature type="region of interest" description="Disordered" evidence="1">
    <location>
        <begin position="116"/>
        <end position="135"/>
    </location>
</feature>
<protein>
    <recommendedName>
        <fullName evidence="4">DUF2946 domain-containing protein</fullName>
    </recommendedName>
</protein>
<dbReference type="RefSeq" id="WP_243304513.1">
    <property type="nucleotide sequence ID" value="NZ_JALGBI010000001.1"/>
</dbReference>
<evidence type="ECO:0008006" key="4">
    <source>
        <dbReference type="Google" id="ProtNLM"/>
    </source>
</evidence>
<dbReference type="AlphaFoldDB" id="A0A9X1VSW9"/>
<proteinExistence type="predicted"/>
<accession>A0A9X1VSW9</accession>
<keyword evidence="3" id="KW-1185">Reference proteome</keyword>
<evidence type="ECO:0000256" key="1">
    <source>
        <dbReference type="SAM" id="MobiDB-lite"/>
    </source>
</evidence>
<evidence type="ECO:0000313" key="2">
    <source>
        <dbReference type="EMBL" id="MCJ0762345.1"/>
    </source>
</evidence>